<feature type="compositionally biased region" description="Polar residues" evidence="1">
    <location>
        <begin position="167"/>
        <end position="183"/>
    </location>
</feature>
<evidence type="ECO:0000313" key="2">
    <source>
        <dbReference type="EMBL" id="KAF2425699.1"/>
    </source>
</evidence>
<name>A0A9P4TVQ4_9PEZI</name>
<feature type="compositionally biased region" description="Low complexity" evidence="1">
    <location>
        <begin position="157"/>
        <end position="166"/>
    </location>
</feature>
<feature type="compositionally biased region" description="Low complexity" evidence="1">
    <location>
        <begin position="137"/>
        <end position="148"/>
    </location>
</feature>
<evidence type="ECO:0000256" key="1">
    <source>
        <dbReference type="SAM" id="MobiDB-lite"/>
    </source>
</evidence>
<gene>
    <name evidence="2" type="ORF">EJ08DRAFT_395849</name>
</gene>
<dbReference type="EMBL" id="MU007068">
    <property type="protein sequence ID" value="KAF2425699.1"/>
    <property type="molecule type" value="Genomic_DNA"/>
</dbReference>
<dbReference type="AlphaFoldDB" id="A0A9P4TVQ4"/>
<proteinExistence type="predicted"/>
<keyword evidence="3" id="KW-1185">Reference proteome</keyword>
<feature type="compositionally biased region" description="Polar residues" evidence="1">
    <location>
        <begin position="1"/>
        <end position="10"/>
    </location>
</feature>
<comment type="caution">
    <text evidence="2">The sequence shown here is derived from an EMBL/GenBank/DDBJ whole genome shotgun (WGS) entry which is preliminary data.</text>
</comment>
<protein>
    <submittedName>
        <fullName evidence="2">Uncharacterized protein</fullName>
    </submittedName>
</protein>
<evidence type="ECO:0000313" key="3">
    <source>
        <dbReference type="Proteomes" id="UP000800235"/>
    </source>
</evidence>
<dbReference type="Proteomes" id="UP000800235">
    <property type="component" value="Unassembled WGS sequence"/>
</dbReference>
<feature type="region of interest" description="Disordered" evidence="1">
    <location>
        <begin position="135"/>
        <end position="183"/>
    </location>
</feature>
<organism evidence="2 3">
    <name type="scientific">Tothia fuscella</name>
    <dbReference type="NCBI Taxonomy" id="1048955"/>
    <lineage>
        <taxon>Eukaryota</taxon>
        <taxon>Fungi</taxon>
        <taxon>Dikarya</taxon>
        <taxon>Ascomycota</taxon>
        <taxon>Pezizomycotina</taxon>
        <taxon>Dothideomycetes</taxon>
        <taxon>Pleosporomycetidae</taxon>
        <taxon>Venturiales</taxon>
        <taxon>Cylindrosympodiaceae</taxon>
        <taxon>Tothia</taxon>
    </lineage>
</organism>
<sequence>MSSQPIPVQTDSHEPISNRPTATLPTALRSMSAQVSPIQAPTLSSQAFSSLQSAVSNTVDSVFSTQVPSLVTSIPSPSLSQTLETSSTNPFLSGSTGHPIASDTSGSRSILLSLPGPNLPSALSTAVGVTGTLTPNSLSIRSLDSRSSNTVSATRMSEPSSNLSSSFPNAVETTEASSSDTFSALPSISPSTIGNMPSFVPASNIPVETSVPLNSPAASSRTAALLSLLTDSPSETSTDLPVGVSAFTVATTFSQAQWVVTSVSNSPS</sequence>
<feature type="region of interest" description="Disordered" evidence="1">
    <location>
        <begin position="73"/>
        <end position="106"/>
    </location>
</feature>
<reference evidence="2" key="1">
    <citation type="journal article" date="2020" name="Stud. Mycol.">
        <title>101 Dothideomycetes genomes: a test case for predicting lifestyles and emergence of pathogens.</title>
        <authorList>
            <person name="Haridas S."/>
            <person name="Albert R."/>
            <person name="Binder M."/>
            <person name="Bloem J."/>
            <person name="Labutti K."/>
            <person name="Salamov A."/>
            <person name="Andreopoulos B."/>
            <person name="Baker S."/>
            <person name="Barry K."/>
            <person name="Bills G."/>
            <person name="Bluhm B."/>
            <person name="Cannon C."/>
            <person name="Castanera R."/>
            <person name="Culley D."/>
            <person name="Daum C."/>
            <person name="Ezra D."/>
            <person name="Gonzalez J."/>
            <person name="Henrissat B."/>
            <person name="Kuo A."/>
            <person name="Liang C."/>
            <person name="Lipzen A."/>
            <person name="Lutzoni F."/>
            <person name="Magnuson J."/>
            <person name="Mondo S."/>
            <person name="Nolan M."/>
            <person name="Ohm R."/>
            <person name="Pangilinan J."/>
            <person name="Park H.-J."/>
            <person name="Ramirez L."/>
            <person name="Alfaro M."/>
            <person name="Sun H."/>
            <person name="Tritt A."/>
            <person name="Yoshinaga Y."/>
            <person name="Zwiers L.-H."/>
            <person name="Turgeon B."/>
            <person name="Goodwin S."/>
            <person name="Spatafora J."/>
            <person name="Crous P."/>
            <person name="Grigoriev I."/>
        </authorList>
    </citation>
    <scope>NUCLEOTIDE SEQUENCE</scope>
    <source>
        <strain evidence="2">CBS 130266</strain>
    </source>
</reference>
<feature type="compositionally biased region" description="Polar residues" evidence="1">
    <location>
        <begin position="18"/>
        <end position="36"/>
    </location>
</feature>
<feature type="region of interest" description="Disordered" evidence="1">
    <location>
        <begin position="1"/>
        <end position="36"/>
    </location>
</feature>
<accession>A0A9P4TVQ4</accession>